<accession>A0A182SEZ2</accession>
<dbReference type="VEuPathDB" id="VectorBase:AMAM005446"/>
<proteinExistence type="predicted"/>
<protein>
    <submittedName>
        <fullName evidence="1">Uncharacterized protein</fullName>
    </submittedName>
</protein>
<sequence>CSTIGLCSVCCVCAFEPVAIFDFSSPPTALAGCIIERELPARPDAVLVVEAVVAAVVAFDSIVPSLAGCPPFGEGFAADTGSGLRLIVNLLPLSAYSTEYMVVPLDTVLIGAASNFISCGVVMLTMRGVVGTQLFLMIGCVRSGVFVTFDGTIAPLLAAVLDGGRFASDSAWMMVGPVRAGSMLRMRLVVLSLLAAGPRSGRWNNTDRFRFGGCWLNGYDGRWEDARQYRVGRFRQARITLEIIDEGRPFVDQIHQAVRCCAGTTTACTGPTVGPTTRLRWGTLAYIRIHWPRPDECADALVALQQQPELCVLPVLEQTLAETTCRF</sequence>
<evidence type="ECO:0000313" key="2">
    <source>
        <dbReference type="Proteomes" id="UP000075901"/>
    </source>
</evidence>
<evidence type="ECO:0000313" key="1">
    <source>
        <dbReference type="EnsemblMetazoa" id="AMAM005446-PA"/>
    </source>
</evidence>
<reference evidence="2" key="1">
    <citation type="submission" date="2013-09" db="EMBL/GenBank/DDBJ databases">
        <title>The Genome Sequence of Anopheles maculatus species B.</title>
        <authorList>
            <consortium name="The Broad Institute Genomics Platform"/>
            <person name="Neafsey D.E."/>
            <person name="Besansky N."/>
            <person name="Howell P."/>
            <person name="Walton C."/>
            <person name="Young S.K."/>
            <person name="Zeng Q."/>
            <person name="Gargeya S."/>
            <person name="Fitzgerald M."/>
            <person name="Haas B."/>
            <person name="Abouelleil A."/>
            <person name="Allen A.W."/>
            <person name="Alvarado L."/>
            <person name="Arachchi H.M."/>
            <person name="Berlin A.M."/>
            <person name="Chapman S.B."/>
            <person name="Gainer-Dewar J."/>
            <person name="Goldberg J."/>
            <person name="Griggs A."/>
            <person name="Gujja S."/>
            <person name="Hansen M."/>
            <person name="Howarth C."/>
            <person name="Imamovic A."/>
            <person name="Ireland A."/>
            <person name="Larimer J."/>
            <person name="McCowan C."/>
            <person name="Murphy C."/>
            <person name="Pearson M."/>
            <person name="Poon T.W."/>
            <person name="Priest M."/>
            <person name="Roberts A."/>
            <person name="Saif S."/>
            <person name="Shea T."/>
            <person name="Sisk P."/>
            <person name="Sykes S."/>
            <person name="Wortman J."/>
            <person name="Nusbaum C."/>
            <person name="Birren B."/>
        </authorList>
    </citation>
    <scope>NUCLEOTIDE SEQUENCE [LARGE SCALE GENOMIC DNA]</scope>
    <source>
        <strain evidence="2">maculatus3</strain>
    </source>
</reference>
<organism evidence="1 2">
    <name type="scientific">Anopheles maculatus</name>
    <dbReference type="NCBI Taxonomy" id="74869"/>
    <lineage>
        <taxon>Eukaryota</taxon>
        <taxon>Metazoa</taxon>
        <taxon>Ecdysozoa</taxon>
        <taxon>Arthropoda</taxon>
        <taxon>Hexapoda</taxon>
        <taxon>Insecta</taxon>
        <taxon>Pterygota</taxon>
        <taxon>Neoptera</taxon>
        <taxon>Endopterygota</taxon>
        <taxon>Diptera</taxon>
        <taxon>Nematocera</taxon>
        <taxon>Culicoidea</taxon>
        <taxon>Culicidae</taxon>
        <taxon>Anophelinae</taxon>
        <taxon>Anopheles</taxon>
        <taxon>Anopheles maculatus group</taxon>
    </lineage>
</organism>
<reference evidence="1" key="2">
    <citation type="submission" date="2020-05" db="UniProtKB">
        <authorList>
            <consortium name="EnsemblMetazoa"/>
        </authorList>
    </citation>
    <scope>IDENTIFICATION</scope>
    <source>
        <strain evidence="1">maculatus3</strain>
    </source>
</reference>
<dbReference type="AlphaFoldDB" id="A0A182SEZ2"/>
<dbReference type="Proteomes" id="UP000075901">
    <property type="component" value="Unassembled WGS sequence"/>
</dbReference>
<dbReference type="EnsemblMetazoa" id="AMAM005446-RA">
    <property type="protein sequence ID" value="AMAM005446-PA"/>
    <property type="gene ID" value="AMAM005446"/>
</dbReference>
<keyword evidence="2" id="KW-1185">Reference proteome</keyword>
<name>A0A182SEZ2_9DIPT</name>